<feature type="domain" description="PNPLA" evidence="4">
    <location>
        <begin position="89"/>
        <end position="266"/>
    </location>
</feature>
<comment type="domain">
    <text evidence="3">The nitrogen atoms of the two glycine residues in the GGXR motif define the oxyanion hole, and stabilize the oxyanion that forms during the nucleophilic attack by the catalytic serine during substrate cleavage.</text>
</comment>
<feature type="active site" description="Nucleophile" evidence="2">
    <location>
        <position position="124"/>
    </location>
</feature>
<sequence>MRTTVQKLGTRVDTAAGGTRRMVSSSPPSSSSSCVATRVLQERGASQGLVSWEFDPLEGIAGTELHPVLEVVRNRFEGRAKDDGFKLGLVVEGGGMRGITSAGMLVELQRKGFGKIFDAVYGSSAGAINLTYFLSRDDTGADIYHKHIANRDFISLSRLWRRRKGDAKPVLDISYLLDYVMEDVLPLDWDRVVNAETPLKVVASHIDGSGGSRPVLLEGFRDKADLKESLRASACVPGIAGGPVYHRGHTLVDAMVHEPIPIWSAIDDGCTHVLTLCSKPKFEGRNWMTVMKRNFIRDWFMNPRYLGGRVYKQVEAHEKGSLNTERMLWEDCPQRQRETFGANVFTLFPETQPVGSLSRNVEKLQEARMEGHTAVQDLYAALFEEYPVLPRL</sequence>
<dbReference type="EMBL" id="CP031036">
    <property type="protein sequence ID" value="QDZ20153.1"/>
    <property type="molecule type" value="Genomic_DNA"/>
</dbReference>
<evidence type="ECO:0000256" key="3">
    <source>
        <dbReference type="RuleBase" id="RU361262"/>
    </source>
</evidence>
<dbReference type="GO" id="GO:0016787">
    <property type="term" value="F:hydrolase activity"/>
    <property type="evidence" value="ECO:0007669"/>
    <property type="project" value="UniProtKB-UniRule"/>
</dbReference>
<organism evidence="5 6">
    <name type="scientific">Chloropicon primus</name>
    <dbReference type="NCBI Taxonomy" id="1764295"/>
    <lineage>
        <taxon>Eukaryota</taxon>
        <taxon>Viridiplantae</taxon>
        <taxon>Chlorophyta</taxon>
        <taxon>Chloropicophyceae</taxon>
        <taxon>Chloropicales</taxon>
        <taxon>Chloropicaceae</taxon>
        <taxon>Chloropicon</taxon>
    </lineage>
</organism>
<protein>
    <recommendedName>
        <fullName evidence="3">Patatin</fullName>
        <ecNumber evidence="3">3.1.1.-</ecNumber>
    </recommendedName>
</protein>
<comment type="similarity">
    <text evidence="3">Belongs to the patatin family.</text>
</comment>
<feature type="short sequence motif" description="GXGXXG" evidence="2">
    <location>
        <begin position="93"/>
        <end position="98"/>
    </location>
</feature>
<evidence type="ECO:0000313" key="6">
    <source>
        <dbReference type="Proteomes" id="UP000316726"/>
    </source>
</evidence>
<keyword evidence="2 3" id="KW-0442">Lipid degradation</keyword>
<evidence type="ECO:0000256" key="2">
    <source>
        <dbReference type="PROSITE-ProRule" id="PRU01161"/>
    </source>
</evidence>
<gene>
    <name evidence="5" type="ORF">A3770_03p26710</name>
</gene>
<comment type="caution">
    <text evidence="2">Lacks conserved residue(s) required for the propagation of feature annotation.</text>
</comment>
<dbReference type="PROSITE" id="PS51257">
    <property type="entry name" value="PROKAR_LIPOPROTEIN"/>
    <property type="match status" value="1"/>
</dbReference>
<evidence type="ECO:0000259" key="4">
    <source>
        <dbReference type="PROSITE" id="PS51635"/>
    </source>
</evidence>
<dbReference type="PROSITE" id="PS51635">
    <property type="entry name" value="PNPLA"/>
    <property type="match status" value="1"/>
</dbReference>
<dbReference type="GO" id="GO:0016042">
    <property type="term" value="P:lipid catabolic process"/>
    <property type="evidence" value="ECO:0007669"/>
    <property type="project" value="UniProtKB-UniRule"/>
</dbReference>
<dbReference type="EC" id="3.1.1.-" evidence="3"/>
<dbReference type="InterPro" id="IPR016035">
    <property type="entry name" value="Acyl_Trfase/lysoPLipase"/>
</dbReference>
<feature type="short sequence motif" description="GXSXG" evidence="2">
    <location>
        <begin position="122"/>
        <end position="126"/>
    </location>
</feature>
<accession>A0A5B8MI74</accession>
<dbReference type="InterPro" id="IPR002641">
    <property type="entry name" value="PNPLA_dom"/>
</dbReference>
<dbReference type="Gene3D" id="3.40.1090.10">
    <property type="entry name" value="Cytosolic phospholipase A2 catalytic domain"/>
    <property type="match status" value="1"/>
</dbReference>
<feature type="active site" description="Proton acceptor" evidence="2">
    <location>
        <position position="253"/>
    </location>
</feature>
<name>A0A5B8MI74_9CHLO</name>
<keyword evidence="2 3" id="KW-0378">Hydrolase</keyword>
<dbReference type="Pfam" id="PF01734">
    <property type="entry name" value="Patatin"/>
    <property type="match status" value="1"/>
</dbReference>
<dbReference type="Proteomes" id="UP000316726">
    <property type="component" value="Chromosome 3"/>
</dbReference>
<reference evidence="5 6" key="1">
    <citation type="submission" date="2018-07" db="EMBL/GenBank/DDBJ databases">
        <title>The complete nuclear genome of the prasinophyte Chloropicon primus (CCMP1205).</title>
        <authorList>
            <person name="Pombert J.-F."/>
            <person name="Otis C."/>
            <person name="Turmel M."/>
            <person name="Lemieux C."/>
        </authorList>
    </citation>
    <scope>NUCLEOTIDE SEQUENCE [LARGE SCALE GENOMIC DNA]</scope>
    <source>
        <strain evidence="5 6">CCMP1205</strain>
    </source>
</reference>
<keyword evidence="1 2" id="KW-0443">Lipid metabolism</keyword>
<evidence type="ECO:0000256" key="1">
    <source>
        <dbReference type="ARBA" id="ARBA00023098"/>
    </source>
</evidence>
<comment type="function">
    <text evidence="3">Lipolytic acyl hydrolase (LAH).</text>
</comment>
<dbReference type="SUPFAM" id="SSF52151">
    <property type="entry name" value="FabD/lysophospholipase-like"/>
    <property type="match status" value="1"/>
</dbReference>
<evidence type="ECO:0000313" key="5">
    <source>
        <dbReference type="EMBL" id="QDZ20153.1"/>
    </source>
</evidence>
<proteinExistence type="inferred from homology"/>
<dbReference type="OrthoDB" id="45309at2759"/>
<keyword evidence="6" id="KW-1185">Reference proteome</keyword>
<dbReference type="AlphaFoldDB" id="A0A5B8MI74"/>